<reference evidence="3" key="1">
    <citation type="submission" date="2020-05" db="UniProtKB">
        <authorList>
            <consortium name="EnsemblMetazoa"/>
        </authorList>
    </citation>
    <scope>IDENTIFICATION</scope>
    <source>
        <strain evidence="3">BB02</strain>
    </source>
</reference>
<evidence type="ECO:0000256" key="2">
    <source>
        <dbReference type="SAM" id="MobiDB-lite"/>
    </source>
</evidence>
<organism evidence="3 4">
    <name type="scientific">Biomphalaria glabrata</name>
    <name type="common">Bloodfluke planorb</name>
    <name type="synonym">Freshwater snail</name>
    <dbReference type="NCBI Taxonomy" id="6526"/>
    <lineage>
        <taxon>Eukaryota</taxon>
        <taxon>Metazoa</taxon>
        <taxon>Spiralia</taxon>
        <taxon>Lophotrochozoa</taxon>
        <taxon>Mollusca</taxon>
        <taxon>Gastropoda</taxon>
        <taxon>Heterobranchia</taxon>
        <taxon>Euthyneura</taxon>
        <taxon>Panpulmonata</taxon>
        <taxon>Hygrophila</taxon>
        <taxon>Lymnaeoidea</taxon>
        <taxon>Planorbidae</taxon>
        <taxon>Biomphalaria</taxon>
    </lineage>
</organism>
<protein>
    <submittedName>
        <fullName evidence="3">Uncharacterized protein</fullName>
    </submittedName>
</protein>
<dbReference type="KEGG" id="bgt:106064245"/>
<dbReference type="VEuPathDB" id="VectorBase:BGLAX_045291"/>
<feature type="region of interest" description="Disordered" evidence="2">
    <location>
        <begin position="250"/>
        <end position="278"/>
    </location>
</feature>
<dbReference type="VEuPathDB" id="VectorBase:BGLB024839"/>
<evidence type="ECO:0000313" key="3">
    <source>
        <dbReference type="EnsemblMetazoa" id="BGLB024839-PA"/>
    </source>
</evidence>
<feature type="coiled-coil region" evidence="1">
    <location>
        <begin position="22"/>
        <end position="56"/>
    </location>
</feature>
<dbReference type="EnsemblMetazoa" id="BGLB024839-RA">
    <property type="protein sequence ID" value="BGLB024839-PA"/>
    <property type="gene ID" value="BGLB024839"/>
</dbReference>
<evidence type="ECO:0000256" key="1">
    <source>
        <dbReference type="SAM" id="Coils"/>
    </source>
</evidence>
<feature type="compositionally biased region" description="Polar residues" evidence="2">
    <location>
        <begin position="253"/>
        <end position="268"/>
    </location>
</feature>
<feature type="coiled-coil region" evidence="1">
    <location>
        <begin position="106"/>
        <end position="157"/>
    </location>
</feature>
<dbReference type="OrthoDB" id="10359080at2759"/>
<keyword evidence="1" id="KW-0175">Coiled coil</keyword>
<accession>A0A2C9KXZ7</accession>
<sequence>MDQDTEQNQMNSNASQIVKQWHKFFREQMKDCQEKIDAAEAEKNRLVGLLESASKDKTKLLKNKLDVIVKISMADDYMKTLGLSVGDLEKKIADVEIEKHKLFLELVAVKSNTQELEKQKEEAAEVIKELTVTCNQLQSSKELLENENKKLVEESNLKFQELQQKLTAELHAKQDIYRELNDMKSTLDTKIQQEIEQNNLQIDLLKTCQAQAQELDLVKKEKLDLLEKLKNVQNILTNVNKITQTDYDDDKGLNQSCGSDSASTPSSPRKTRSQKKMKINDTCLQCSSDYCKKNSKN</sequence>
<dbReference type="AlphaFoldDB" id="A0A2C9KXZ7"/>
<dbReference type="Proteomes" id="UP000076420">
    <property type="component" value="Unassembled WGS sequence"/>
</dbReference>
<name>A0A2C9KXZ7_BIOGL</name>
<dbReference type="RefSeq" id="XP_013078193.2">
    <property type="nucleotide sequence ID" value="XM_013222739.2"/>
</dbReference>
<gene>
    <name evidence="3" type="primary">106064245</name>
</gene>
<evidence type="ECO:0000313" key="4">
    <source>
        <dbReference type="Proteomes" id="UP000076420"/>
    </source>
</evidence>
<proteinExistence type="predicted"/>